<dbReference type="Gene3D" id="3.40.1350.10">
    <property type="match status" value="1"/>
</dbReference>
<dbReference type="HOGENOM" id="CLU_115353_3_1_12"/>
<reference evidence="4" key="1">
    <citation type="journal article" date="2013" name="Stand. Genomic Sci.">
        <title>Complete genome sequence of the halophilic bacterium Spirochaeta africana type strain (Z-7692(T)) from the alkaline Lake Magadi in the East African Rift.</title>
        <authorList>
            <person name="Liolos K."/>
            <person name="Abt B."/>
            <person name="Scheuner C."/>
            <person name="Teshima H."/>
            <person name="Held B."/>
            <person name="Lapidus A."/>
            <person name="Nolan M."/>
            <person name="Lucas S."/>
            <person name="Deshpande S."/>
            <person name="Cheng J.F."/>
            <person name="Tapia R."/>
            <person name="Goodwin L.A."/>
            <person name="Pitluck S."/>
            <person name="Pagani I."/>
            <person name="Ivanova N."/>
            <person name="Mavromatis K."/>
            <person name="Mikhailova N."/>
            <person name="Huntemann M."/>
            <person name="Pati A."/>
            <person name="Chen A."/>
            <person name="Palaniappan K."/>
            <person name="Land M."/>
            <person name="Rohde M."/>
            <person name="Tindall B.J."/>
            <person name="Detter J.C."/>
            <person name="Goker M."/>
            <person name="Bristow J."/>
            <person name="Eisen J.A."/>
            <person name="Markowitz V."/>
            <person name="Hugenholtz P."/>
            <person name="Woyke T."/>
            <person name="Klenk H.P."/>
            <person name="Kyrpides N.C."/>
        </authorList>
    </citation>
    <scope>NUCLEOTIDE SEQUENCE</scope>
    <source>
        <strain evidence="4">ATCC 700263 / DSM 8902 / Z-7692</strain>
    </source>
</reference>
<dbReference type="PANTHER" id="PTHR34039:SF1">
    <property type="entry name" value="UPF0102 PROTEIN YRAN"/>
    <property type="match status" value="1"/>
</dbReference>
<keyword evidence="3" id="KW-0378">Hydrolase</keyword>
<keyword evidence="3" id="KW-0255">Endonuclease</keyword>
<evidence type="ECO:0000256" key="2">
    <source>
        <dbReference type="HAMAP-Rule" id="MF_00048"/>
    </source>
</evidence>
<dbReference type="AlphaFoldDB" id="H9UIF5"/>
<evidence type="ECO:0000313" key="3">
    <source>
        <dbReference type="EMBL" id="AFG37298.1"/>
    </source>
</evidence>
<dbReference type="Pfam" id="PF02021">
    <property type="entry name" value="UPF0102"/>
    <property type="match status" value="1"/>
</dbReference>
<proteinExistence type="inferred from homology"/>
<sequence>MTEPEAAAARGRWGEIAATGYLQSCGHRILQNNYKRRTGEVDIISMDGDVIVCTEVKTWFGAGSDDLSRAVSPAKQRRICKTAAVFLLENPRYAGCGVRFDIILIGKDTGISHFSDAFQGAG</sequence>
<dbReference type="GO" id="GO:0004519">
    <property type="term" value="F:endonuclease activity"/>
    <property type="evidence" value="ECO:0007669"/>
    <property type="project" value="UniProtKB-KW"/>
</dbReference>
<accession>H9UIF5</accession>
<dbReference type="InterPro" id="IPR011335">
    <property type="entry name" value="Restrct_endonuc-II-like"/>
</dbReference>
<keyword evidence="4" id="KW-1185">Reference proteome</keyword>
<dbReference type="GO" id="GO:0003676">
    <property type="term" value="F:nucleic acid binding"/>
    <property type="evidence" value="ECO:0007669"/>
    <property type="project" value="InterPro"/>
</dbReference>
<dbReference type="InterPro" id="IPR011856">
    <property type="entry name" value="tRNA_endonuc-like_dom_sf"/>
</dbReference>
<dbReference type="HAMAP" id="MF_00048">
    <property type="entry name" value="UPF0102"/>
    <property type="match status" value="1"/>
</dbReference>
<comment type="similarity">
    <text evidence="1 2">Belongs to the UPF0102 family.</text>
</comment>
<protein>
    <recommendedName>
        <fullName evidence="2">UPF0102 protein Spiaf_1220</fullName>
    </recommendedName>
</protein>
<dbReference type="PATRIC" id="fig|889378.3.peg.1219"/>
<dbReference type="RefSeq" id="WP_014455287.1">
    <property type="nucleotide sequence ID" value="NC_017098.1"/>
</dbReference>
<dbReference type="STRING" id="889378.Spiaf_1220"/>
<gene>
    <name evidence="3" type="ordered locus">Spiaf_1220</name>
</gene>
<dbReference type="OrthoDB" id="9802516at2"/>
<dbReference type="eggNOG" id="COG0792">
    <property type="taxonomic scope" value="Bacteria"/>
</dbReference>
<dbReference type="InterPro" id="IPR003509">
    <property type="entry name" value="UPF0102_YraN-like"/>
</dbReference>
<dbReference type="PANTHER" id="PTHR34039">
    <property type="entry name" value="UPF0102 PROTEIN YRAN"/>
    <property type="match status" value="1"/>
</dbReference>
<dbReference type="Proteomes" id="UP000007383">
    <property type="component" value="Chromosome"/>
</dbReference>
<organism evidence="3 4">
    <name type="scientific">Spirochaeta africana (strain ATCC 700263 / DSM 8902 / Z-7692)</name>
    <dbReference type="NCBI Taxonomy" id="889378"/>
    <lineage>
        <taxon>Bacteria</taxon>
        <taxon>Pseudomonadati</taxon>
        <taxon>Spirochaetota</taxon>
        <taxon>Spirochaetia</taxon>
        <taxon>Spirochaetales</taxon>
        <taxon>Spirochaetaceae</taxon>
        <taxon>Spirochaeta</taxon>
    </lineage>
</organism>
<dbReference type="KEGG" id="sfc:Spiaf_1220"/>
<keyword evidence="3" id="KW-0540">Nuclease</keyword>
<dbReference type="EMBL" id="CP003282">
    <property type="protein sequence ID" value="AFG37298.1"/>
    <property type="molecule type" value="Genomic_DNA"/>
</dbReference>
<name>H9UIF5_SPIAZ</name>
<dbReference type="SUPFAM" id="SSF52980">
    <property type="entry name" value="Restriction endonuclease-like"/>
    <property type="match status" value="1"/>
</dbReference>
<evidence type="ECO:0000256" key="1">
    <source>
        <dbReference type="ARBA" id="ARBA00006738"/>
    </source>
</evidence>
<evidence type="ECO:0000313" key="4">
    <source>
        <dbReference type="Proteomes" id="UP000007383"/>
    </source>
</evidence>